<dbReference type="EMBL" id="MKHE01000021">
    <property type="protein sequence ID" value="OWK04297.1"/>
    <property type="molecule type" value="Genomic_DNA"/>
</dbReference>
<protein>
    <submittedName>
        <fullName evidence="2">Uncharacterized protein</fullName>
    </submittedName>
</protein>
<reference evidence="2 3" key="1">
    <citation type="journal article" date="2018" name="Mol. Genet. Genomics">
        <title>The red deer Cervus elaphus genome CerEla1.0: sequencing, annotating, genes, and chromosomes.</title>
        <authorList>
            <person name="Bana N.A."/>
            <person name="Nyiri A."/>
            <person name="Nagy J."/>
            <person name="Frank K."/>
            <person name="Nagy T."/>
            <person name="Steger V."/>
            <person name="Schiller M."/>
            <person name="Lakatos P."/>
            <person name="Sugar L."/>
            <person name="Horn P."/>
            <person name="Barta E."/>
            <person name="Orosz L."/>
        </authorList>
    </citation>
    <scope>NUCLEOTIDE SEQUENCE [LARGE SCALE GENOMIC DNA]</scope>
    <source>
        <strain evidence="2">Hungarian</strain>
    </source>
</reference>
<evidence type="ECO:0000256" key="1">
    <source>
        <dbReference type="SAM" id="MobiDB-lite"/>
    </source>
</evidence>
<name>A0A212CE85_CEREH</name>
<keyword evidence="3" id="KW-1185">Reference proteome</keyword>
<feature type="compositionally biased region" description="Basic and acidic residues" evidence="1">
    <location>
        <begin position="38"/>
        <end position="52"/>
    </location>
</feature>
<comment type="caution">
    <text evidence="2">The sequence shown here is derived from an EMBL/GenBank/DDBJ whole genome shotgun (WGS) entry which is preliminary data.</text>
</comment>
<accession>A0A212CE85</accession>
<evidence type="ECO:0000313" key="3">
    <source>
        <dbReference type="Proteomes" id="UP000242450"/>
    </source>
</evidence>
<sequence length="96" mass="10764">PDRGVLCSQTAHPLPHGRSVLDHHQSALPKSAFSEEAIDPRSLEEQAEESRQAARHQLTGSCSGDNGIRAFRWLSFGQKSVLSKGQCFFRHFFNWS</sequence>
<feature type="non-terminal residue" evidence="2">
    <location>
        <position position="1"/>
    </location>
</feature>
<feature type="region of interest" description="Disordered" evidence="1">
    <location>
        <begin position="35"/>
        <end position="66"/>
    </location>
</feature>
<organism evidence="2 3">
    <name type="scientific">Cervus elaphus hippelaphus</name>
    <name type="common">European red deer</name>
    <dbReference type="NCBI Taxonomy" id="46360"/>
    <lineage>
        <taxon>Eukaryota</taxon>
        <taxon>Metazoa</taxon>
        <taxon>Chordata</taxon>
        <taxon>Craniata</taxon>
        <taxon>Vertebrata</taxon>
        <taxon>Euteleostomi</taxon>
        <taxon>Mammalia</taxon>
        <taxon>Eutheria</taxon>
        <taxon>Laurasiatheria</taxon>
        <taxon>Artiodactyla</taxon>
        <taxon>Ruminantia</taxon>
        <taxon>Pecora</taxon>
        <taxon>Cervidae</taxon>
        <taxon>Cervinae</taxon>
        <taxon>Cervus</taxon>
    </lineage>
</organism>
<gene>
    <name evidence="2" type="ORF">Celaphus_00016241</name>
</gene>
<evidence type="ECO:0000313" key="2">
    <source>
        <dbReference type="EMBL" id="OWK04297.1"/>
    </source>
</evidence>
<proteinExistence type="predicted"/>
<dbReference type="AlphaFoldDB" id="A0A212CE85"/>
<dbReference type="Proteomes" id="UP000242450">
    <property type="component" value="Chromosome 21"/>
</dbReference>